<evidence type="ECO:0000259" key="1">
    <source>
        <dbReference type="Pfam" id="PF12728"/>
    </source>
</evidence>
<comment type="caution">
    <text evidence="2">The sequence shown here is derived from an EMBL/GenBank/DDBJ whole genome shotgun (WGS) entry which is preliminary data.</text>
</comment>
<dbReference type="SUPFAM" id="SSF46955">
    <property type="entry name" value="Putative DNA-binding domain"/>
    <property type="match status" value="1"/>
</dbReference>
<protein>
    <recommendedName>
        <fullName evidence="1">Helix-turn-helix domain-containing protein</fullName>
    </recommendedName>
</protein>
<keyword evidence="3" id="KW-1185">Reference proteome</keyword>
<dbReference type="EMBL" id="BMNC01000006">
    <property type="protein sequence ID" value="GGN04135.1"/>
    <property type="molecule type" value="Genomic_DNA"/>
</dbReference>
<dbReference type="InterPro" id="IPR010093">
    <property type="entry name" value="SinI_DNA-bd"/>
</dbReference>
<dbReference type="RefSeq" id="WP_229693702.1">
    <property type="nucleotide sequence ID" value="NZ_BMNC01000006.1"/>
</dbReference>
<organism evidence="2 3">
    <name type="scientific">Lentzea pudingi</name>
    <dbReference type="NCBI Taxonomy" id="1789439"/>
    <lineage>
        <taxon>Bacteria</taxon>
        <taxon>Bacillati</taxon>
        <taxon>Actinomycetota</taxon>
        <taxon>Actinomycetes</taxon>
        <taxon>Pseudonocardiales</taxon>
        <taxon>Pseudonocardiaceae</taxon>
        <taxon>Lentzea</taxon>
    </lineage>
</organism>
<dbReference type="NCBIfam" id="TIGR01764">
    <property type="entry name" value="excise"/>
    <property type="match status" value="1"/>
</dbReference>
<proteinExistence type="predicted"/>
<evidence type="ECO:0000313" key="3">
    <source>
        <dbReference type="Proteomes" id="UP000597656"/>
    </source>
</evidence>
<dbReference type="Pfam" id="PF12728">
    <property type="entry name" value="HTH_17"/>
    <property type="match status" value="1"/>
</dbReference>
<dbReference type="Proteomes" id="UP000597656">
    <property type="component" value="Unassembled WGS sequence"/>
</dbReference>
<accession>A0ABQ2IAG2</accession>
<sequence length="71" mass="7642">MQVEATRLYRVKAVADMLDVSQATIYRAVESGKLRAVRMGEGAGAVRISGDAINEYVEACTIRPVITAEVA</sequence>
<name>A0ABQ2IAG2_9PSEU</name>
<dbReference type="InterPro" id="IPR009061">
    <property type="entry name" value="DNA-bd_dom_put_sf"/>
</dbReference>
<reference evidence="3" key="1">
    <citation type="journal article" date="2019" name="Int. J. Syst. Evol. Microbiol.">
        <title>The Global Catalogue of Microorganisms (GCM) 10K type strain sequencing project: providing services to taxonomists for standard genome sequencing and annotation.</title>
        <authorList>
            <consortium name="The Broad Institute Genomics Platform"/>
            <consortium name="The Broad Institute Genome Sequencing Center for Infectious Disease"/>
            <person name="Wu L."/>
            <person name="Ma J."/>
        </authorList>
    </citation>
    <scope>NUCLEOTIDE SEQUENCE [LARGE SCALE GENOMIC DNA]</scope>
    <source>
        <strain evidence="3">CGMCC 4.7319</strain>
    </source>
</reference>
<evidence type="ECO:0000313" key="2">
    <source>
        <dbReference type="EMBL" id="GGN04135.1"/>
    </source>
</evidence>
<dbReference type="InterPro" id="IPR041657">
    <property type="entry name" value="HTH_17"/>
</dbReference>
<gene>
    <name evidence="2" type="ORF">GCM10011609_49200</name>
</gene>
<feature type="domain" description="Helix-turn-helix" evidence="1">
    <location>
        <begin position="8"/>
        <end position="60"/>
    </location>
</feature>